<feature type="compositionally biased region" description="Basic residues" evidence="9">
    <location>
        <begin position="199"/>
        <end position="215"/>
    </location>
</feature>
<feature type="signal peptide" evidence="10">
    <location>
        <begin position="1"/>
        <end position="20"/>
    </location>
</feature>
<protein>
    <recommendedName>
        <fullName evidence="11">X8 domain-containing protein</fullName>
    </recommendedName>
</protein>
<keyword evidence="7" id="KW-0325">Glycoprotein</keyword>
<dbReference type="GO" id="GO:0005886">
    <property type="term" value="C:plasma membrane"/>
    <property type="evidence" value="ECO:0007669"/>
    <property type="project" value="UniProtKB-SubCell"/>
</dbReference>
<dbReference type="InterPro" id="IPR012946">
    <property type="entry name" value="X8"/>
</dbReference>
<comment type="subcellular location">
    <subcellularLocation>
        <location evidence="1">Cell membrane</location>
        <topology evidence="1">Lipid-anchor</topology>
        <topology evidence="1">GPI-anchor</topology>
    </subcellularLocation>
</comment>
<keyword evidence="5" id="KW-0472">Membrane</keyword>
<evidence type="ECO:0000256" key="1">
    <source>
        <dbReference type="ARBA" id="ARBA00004609"/>
    </source>
</evidence>
<reference evidence="12" key="1">
    <citation type="submission" date="2022-12" db="EMBL/GenBank/DDBJ databases">
        <title>Draft genome assemblies for two species of Escallonia (Escalloniales).</title>
        <authorList>
            <person name="Chanderbali A."/>
            <person name="Dervinis C."/>
            <person name="Anghel I."/>
            <person name="Soltis D."/>
            <person name="Soltis P."/>
            <person name="Zapata F."/>
        </authorList>
    </citation>
    <scope>NUCLEOTIDE SEQUENCE</scope>
    <source>
        <strain evidence="12">UCBG64.0493</strain>
        <tissue evidence="12">Leaf</tissue>
    </source>
</reference>
<evidence type="ECO:0000259" key="11">
    <source>
        <dbReference type="SMART" id="SM00768"/>
    </source>
</evidence>
<organism evidence="12 13">
    <name type="scientific">Escallonia herrerae</name>
    <dbReference type="NCBI Taxonomy" id="1293975"/>
    <lineage>
        <taxon>Eukaryota</taxon>
        <taxon>Viridiplantae</taxon>
        <taxon>Streptophyta</taxon>
        <taxon>Embryophyta</taxon>
        <taxon>Tracheophyta</taxon>
        <taxon>Spermatophyta</taxon>
        <taxon>Magnoliopsida</taxon>
        <taxon>eudicotyledons</taxon>
        <taxon>Gunneridae</taxon>
        <taxon>Pentapetalae</taxon>
        <taxon>asterids</taxon>
        <taxon>campanulids</taxon>
        <taxon>Escalloniales</taxon>
        <taxon>Escalloniaceae</taxon>
        <taxon>Escallonia</taxon>
    </lineage>
</organism>
<dbReference type="AlphaFoldDB" id="A0AA88WYM4"/>
<evidence type="ECO:0000256" key="8">
    <source>
        <dbReference type="ARBA" id="ARBA00023288"/>
    </source>
</evidence>
<proteinExistence type="predicted"/>
<keyword evidence="6" id="KW-1015">Disulfide bond</keyword>
<gene>
    <name evidence="12" type="ORF">RJ639_031357</name>
</gene>
<dbReference type="InterPro" id="IPR044788">
    <property type="entry name" value="X8_dom_prot"/>
</dbReference>
<evidence type="ECO:0000256" key="4">
    <source>
        <dbReference type="ARBA" id="ARBA00022729"/>
    </source>
</evidence>
<dbReference type="GO" id="GO:0098552">
    <property type="term" value="C:side of membrane"/>
    <property type="evidence" value="ECO:0007669"/>
    <property type="project" value="UniProtKB-KW"/>
</dbReference>
<keyword evidence="13" id="KW-1185">Reference proteome</keyword>
<dbReference type="Gene3D" id="1.20.58.1040">
    <property type="match status" value="1"/>
</dbReference>
<dbReference type="FunFam" id="1.20.58.1040:FF:000001">
    <property type="entry name" value="Glucan endo-1,3-beta-glucosidase 4"/>
    <property type="match status" value="1"/>
</dbReference>
<keyword evidence="3" id="KW-0336">GPI-anchor</keyword>
<comment type="caution">
    <text evidence="12">The sequence shown here is derived from an EMBL/GenBank/DDBJ whole genome shotgun (WGS) entry which is preliminary data.</text>
</comment>
<keyword evidence="4 10" id="KW-0732">Signal</keyword>
<sequence>MAVLGLCLVLFLAMTGHSSAAYCVCNTGLSDSVLQKDIDYACGAGADCSPIMQNGACYSPNTVKDHCNYAVNSYFQRKGQANGTCDFSGTATQTQTPPTSQTSTCVYPSSARYALMYLFPHYPTRSCTFHFQIFSHVPFRILIPFLMEYLQCRNRDRDSISYTRDWDWDRDRDWHWDWNWNRHWNGDGDRDAHNLNPKHSFRPWPNRKRHNQQRQ</sequence>
<evidence type="ECO:0000256" key="5">
    <source>
        <dbReference type="ARBA" id="ARBA00023136"/>
    </source>
</evidence>
<evidence type="ECO:0000256" key="2">
    <source>
        <dbReference type="ARBA" id="ARBA00022475"/>
    </source>
</evidence>
<dbReference type="Proteomes" id="UP001188597">
    <property type="component" value="Unassembled WGS sequence"/>
</dbReference>
<keyword evidence="8" id="KW-0449">Lipoprotein</keyword>
<feature type="region of interest" description="Disordered" evidence="9">
    <location>
        <begin position="194"/>
        <end position="215"/>
    </location>
</feature>
<accession>A0AA88WYM4</accession>
<dbReference type="GO" id="GO:0009506">
    <property type="term" value="C:plasmodesma"/>
    <property type="evidence" value="ECO:0007669"/>
    <property type="project" value="UniProtKB-ARBA"/>
</dbReference>
<evidence type="ECO:0000256" key="7">
    <source>
        <dbReference type="ARBA" id="ARBA00023180"/>
    </source>
</evidence>
<keyword evidence="2" id="KW-1003">Cell membrane</keyword>
<dbReference type="PANTHER" id="PTHR31044:SF60">
    <property type="entry name" value="PLASMODESMATA CALLOSE-BINDING PROTEIN 4"/>
    <property type="match status" value="1"/>
</dbReference>
<dbReference type="EMBL" id="JAVXUP010000162">
    <property type="protein sequence ID" value="KAK3035934.1"/>
    <property type="molecule type" value="Genomic_DNA"/>
</dbReference>
<evidence type="ECO:0000256" key="10">
    <source>
        <dbReference type="SAM" id="SignalP"/>
    </source>
</evidence>
<evidence type="ECO:0000313" key="13">
    <source>
        <dbReference type="Proteomes" id="UP001188597"/>
    </source>
</evidence>
<dbReference type="PANTHER" id="PTHR31044">
    <property type="entry name" value="BETA-1,3 GLUCANASE"/>
    <property type="match status" value="1"/>
</dbReference>
<dbReference type="SMART" id="SM00768">
    <property type="entry name" value="X8"/>
    <property type="match status" value="1"/>
</dbReference>
<evidence type="ECO:0000256" key="9">
    <source>
        <dbReference type="SAM" id="MobiDB-lite"/>
    </source>
</evidence>
<feature type="chain" id="PRO_5041634494" description="X8 domain-containing protein" evidence="10">
    <location>
        <begin position="21"/>
        <end position="215"/>
    </location>
</feature>
<dbReference type="Pfam" id="PF07983">
    <property type="entry name" value="X8"/>
    <property type="match status" value="1"/>
</dbReference>
<evidence type="ECO:0000256" key="6">
    <source>
        <dbReference type="ARBA" id="ARBA00023157"/>
    </source>
</evidence>
<name>A0AA88WYM4_9ASTE</name>
<evidence type="ECO:0000313" key="12">
    <source>
        <dbReference type="EMBL" id="KAK3035934.1"/>
    </source>
</evidence>
<evidence type="ECO:0000256" key="3">
    <source>
        <dbReference type="ARBA" id="ARBA00022622"/>
    </source>
</evidence>
<feature type="domain" description="X8" evidence="11">
    <location>
        <begin position="21"/>
        <end position="107"/>
    </location>
</feature>